<feature type="transmembrane region" description="Helical" evidence="1">
    <location>
        <begin position="20"/>
        <end position="37"/>
    </location>
</feature>
<reference evidence="3" key="1">
    <citation type="journal article" date="2019" name="Int. J. Syst. Evol. Microbiol.">
        <title>The Global Catalogue of Microorganisms (GCM) 10K type strain sequencing project: providing services to taxonomists for standard genome sequencing and annotation.</title>
        <authorList>
            <consortium name="The Broad Institute Genomics Platform"/>
            <consortium name="The Broad Institute Genome Sequencing Center for Infectious Disease"/>
            <person name="Wu L."/>
            <person name="Ma J."/>
        </authorList>
    </citation>
    <scope>NUCLEOTIDE SEQUENCE [LARGE SCALE GENOMIC DNA]</scope>
    <source>
        <strain evidence="3">NBRC 105830</strain>
    </source>
</reference>
<gene>
    <name evidence="2" type="ORF">GCM10025862_07990</name>
</gene>
<evidence type="ECO:0000313" key="3">
    <source>
        <dbReference type="Proteomes" id="UP001157109"/>
    </source>
</evidence>
<dbReference type="RefSeq" id="WP_284283793.1">
    <property type="nucleotide sequence ID" value="NZ_BSUJ01000001.1"/>
</dbReference>
<protein>
    <recommendedName>
        <fullName evidence="4">Membrane transport protein MMPL domain-containing protein</fullName>
    </recommendedName>
</protein>
<dbReference type="EMBL" id="BSUJ01000001">
    <property type="protein sequence ID" value="GMA18778.1"/>
    <property type="molecule type" value="Genomic_DNA"/>
</dbReference>
<keyword evidence="1" id="KW-1133">Transmembrane helix</keyword>
<dbReference type="Proteomes" id="UP001157109">
    <property type="component" value="Unassembled WGS sequence"/>
</dbReference>
<keyword evidence="1" id="KW-0812">Transmembrane</keyword>
<proteinExistence type="predicted"/>
<evidence type="ECO:0000313" key="2">
    <source>
        <dbReference type="EMBL" id="GMA18778.1"/>
    </source>
</evidence>
<keyword evidence="1" id="KW-0472">Membrane</keyword>
<keyword evidence="3" id="KW-1185">Reference proteome</keyword>
<organism evidence="2 3">
    <name type="scientific">Arsenicicoccus piscis</name>
    <dbReference type="NCBI Taxonomy" id="673954"/>
    <lineage>
        <taxon>Bacteria</taxon>
        <taxon>Bacillati</taxon>
        <taxon>Actinomycetota</taxon>
        <taxon>Actinomycetes</taxon>
        <taxon>Micrococcales</taxon>
        <taxon>Intrasporangiaceae</taxon>
        <taxon>Arsenicicoccus</taxon>
    </lineage>
</organism>
<name>A0ABQ6HK28_9MICO</name>
<comment type="caution">
    <text evidence="2">The sequence shown here is derived from an EMBL/GenBank/DDBJ whole genome shotgun (WGS) entry which is preliminary data.</text>
</comment>
<accession>A0ABQ6HK28</accession>
<evidence type="ECO:0008006" key="4">
    <source>
        <dbReference type="Google" id="ProtNLM"/>
    </source>
</evidence>
<evidence type="ECO:0000256" key="1">
    <source>
        <dbReference type="SAM" id="Phobius"/>
    </source>
</evidence>
<sequence length="93" mass="10236">MATLLYHLGRFSARRPWTVVIAWIVLLGVVTGAAVGLHKPLTSEMTVEGAPFQVTLQKLQRELPPPRAATARWCCAATTAPSPPRRRPRSPRP</sequence>